<dbReference type="SUPFAM" id="SSF56349">
    <property type="entry name" value="DNA breaking-rejoining enzymes"/>
    <property type="match status" value="1"/>
</dbReference>
<comment type="caution">
    <text evidence="5">The sequence shown here is derived from an EMBL/GenBank/DDBJ whole genome shotgun (WGS) entry which is preliminary data.</text>
</comment>
<evidence type="ECO:0000256" key="2">
    <source>
        <dbReference type="ARBA" id="ARBA00023172"/>
    </source>
</evidence>
<dbReference type="GO" id="GO:0015074">
    <property type="term" value="P:DNA integration"/>
    <property type="evidence" value="ECO:0007669"/>
    <property type="project" value="InterPro"/>
</dbReference>
<evidence type="ECO:0000259" key="4">
    <source>
        <dbReference type="PROSITE" id="PS51900"/>
    </source>
</evidence>
<dbReference type="AlphaFoldDB" id="A0A0F9G492"/>
<protein>
    <recommendedName>
        <fullName evidence="6">Tyr recombinase domain-containing protein</fullName>
    </recommendedName>
</protein>
<dbReference type="GO" id="GO:0003677">
    <property type="term" value="F:DNA binding"/>
    <property type="evidence" value="ECO:0007669"/>
    <property type="project" value="UniProtKB-KW"/>
</dbReference>
<dbReference type="PROSITE" id="PS51898">
    <property type="entry name" value="TYR_RECOMBINASE"/>
    <property type="match status" value="1"/>
</dbReference>
<sequence>MLTEQAIEEFMLSRGGLRPKTQREYLKHLAQFQRRFPNLPETPQPIQSWLNGFQGVTPETIHARFRTIRAFYNQIYLWHPEIPNPMPLVRPPRLLPKAMRTFTGEDLFHIFNLPLSPRDRVMATLFLDTGLRAQECVNLTWEDLMPDYMIVGGKTGERDVPISETTYRLLQALKARSNHSPYVFPGRKGSLTYDGVYRTVRRICRQAGIDGKRCSPNTFRHTFGTEYASGQGCDPKALQEIMGHRDFKTTLKYIHHNRKRLIENHHHNTPLRLVAAAAQRSLFGGGAVRQAEEVLEKA</sequence>
<evidence type="ECO:0000313" key="5">
    <source>
        <dbReference type="EMBL" id="KKL58147.1"/>
    </source>
</evidence>
<accession>A0A0F9G492</accession>
<dbReference type="InterPro" id="IPR002104">
    <property type="entry name" value="Integrase_catalytic"/>
</dbReference>
<dbReference type="GO" id="GO:0006310">
    <property type="term" value="P:DNA recombination"/>
    <property type="evidence" value="ECO:0007669"/>
    <property type="project" value="UniProtKB-KW"/>
</dbReference>
<dbReference type="InterPro" id="IPR050090">
    <property type="entry name" value="Tyrosine_recombinase_XerCD"/>
</dbReference>
<name>A0A0F9G492_9ZZZZ</name>
<dbReference type="InterPro" id="IPR044068">
    <property type="entry name" value="CB"/>
</dbReference>
<dbReference type="Pfam" id="PF00589">
    <property type="entry name" value="Phage_integrase"/>
    <property type="match status" value="1"/>
</dbReference>
<dbReference type="CDD" id="cd00397">
    <property type="entry name" value="DNA_BRE_C"/>
    <property type="match status" value="1"/>
</dbReference>
<keyword evidence="1" id="KW-0238">DNA-binding</keyword>
<proteinExistence type="predicted"/>
<dbReference type="PANTHER" id="PTHR30349">
    <property type="entry name" value="PHAGE INTEGRASE-RELATED"/>
    <property type="match status" value="1"/>
</dbReference>
<dbReference type="EMBL" id="LAZR01029926">
    <property type="protein sequence ID" value="KKL58147.1"/>
    <property type="molecule type" value="Genomic_DNA"/>
</dbReference>
<reference evidence="5" key="1">
    <citation type="journal article" date="2015" name="Nature">
        <title>Complex archaea that bridge the gap between prokaryotes and eukaryotes.</title>
        <authorList>
            <person name="Spang A."/>
            <person name="Saw J.H."/>
            <person name="Jorgensen S.L."/>
            <person name="Zaremba-Niedzwiedzka K."/>
            <person name="Martijn J."/>
            <person name="Lind A.E."/>
            <person name="van Eijk R."/>
            <person name="Schleper C."/>
            <person name="Guy L."/>
            <person name="Ettema T.J."/>
        </authorList>
    </citation>
    <scope>NUCLEOTIDE SEQUENCE</scope>
</reference>
<dbReference type="InterPro" id="IPR011010">
    <property type="entry name" value="DNA_brk_join_enz"/>
</dbReference>
<feature type="domain" description="Core-binding (CB)" evidence="4">
    <location>
        <begin position="1"/>
        <end position="76"/>
    </location>
</feature>
<dbReference type="Gene3D" id="1.10.443.10">
    <property type="entry name" value="Intergrase catalytic core"/>
    <property type="match status" value="1"/>
</dbReference>
<keyword evidence="2" id="KW-0233">DNA recombination</keyword>
<evidence type="ECO:0000256" key="1">
    <source>
        <dbReference type="ARBA" id="ARBA00023125"/>
    </source>
</evidence>
<dbReference type="PROSITE" id="PS51900">
    <property type="entry name" value="CB"/>
    <property type="match status" value="1"/>
</dbReference>
<gene>
    <name evidence="5" type="ORF">LCGC14_2228290</name>
</gene>
<feature type="domain" description="Tyr recombinase" evidence="3">
    <location>
        <begin position="97"/>
        <end position="266"/>
    </location>
</feature>
<evidence type="ECO:0008006" key="6">
    <source>
        <dbReference type="Google" id="ProtNLM"/>
    </source>
</evidence>
<organism evidence="5">
    <name type="scientific">marine sediment metagenome</name>
    <dbReference type="NCBI Taxonomy" id="412755"/>
    <lineage>
        <taxon>unclassified sequences</taxon>
        <taxon>metagenomes</taxon>
        <taxon>ecological metagenomes</taxon>
    </lineage>
</organism>
<dbReference type="InterPro" id="IPR013762">
    <property type="entry name" value="Integrase-like_cat_sf"/>
</dbReference>
<evidence type="ECO:0000259" key="3">
    <source>
        <dbReference type="PROSITE" id="PS51898"/>
    </source>
</evidence>